<sequence>MKYNINGIELQVQSAGNGSVSILFLHYYGGSSRTWTEVIDILQDAYHCISYDLRGWGQSDKPETGYSIESLANDAVALIQQLQLQRFILAGHSMGGKVAQLLASRQLPGLEKLILVAPSPPVPTILPAAEKAFLLHAYDNRENIQLALDNALTATPLPPHILERTIADSLQHSPASQAGWPEIAMPEDISKAVQHINVPVLVLSGEHDKVDPVTRLQKELLPFIPNAVMEVLPGTGHLSMLEAPRLVANSILAFIS</sequence>
<accession>A0A2P8HCD7</accession>
<evidence type="ECO:0000313" key="3">
    <source>
        <dbReference type="EMBL" id="PSL43895.1"/>
    </source>
</evidence>
<dbReference type="GO" id="GO:0016020">
    <property type="term" value="C:membrane"/>
    <property type="evidence" value="ECO:0007669"/>
    <property type="project" value="TreeGrafter"/>
</dbReference>
<keyword evidence="4" id="KW-1185">Reference proteome</keyword>
<protein>
    <submittedName>
        <fullName evidence="3">Pimeloyl-ACP methyl ester carboxylesterase</fullName>
    </submittedName>
</protein>
<reference evidence="3 4" key="1">
    <citation type="submission" date="2018-03" db="EMBL/GenBank/DDBJ databases">
        <title>Genomic Encyclopedia of Archaeal and Bacterial Type Strains, Phase II (KMG-II): from individual species to whole genera.</title>
        <authorList>
            <person name="Goeker M."/>
        </authorList>
    </citation>
    <scope>NUCLEOTIDE SEQUENCE [LARGE SCALE GENOMIC DNA]</scope>
    <source>
        <strain evidence="3 4">DSM 24859</strain>
    </source>
</reference>
<dbReference type="PANTHER" id="PTHR43798:SF31">
    <property type="entry name" value="AB HYDROLASE SUPERFAMILY PROTEIN YCLE"/>
    <property type="match status" value="1"/>
</dbReference>
<dbReference type="RefSeq" id="WP_106530862.1">
    <property type="nucleotide sequence ID" value="NZ_PYAW01000007.1"/>
</dbReference>
<organism evidence="3 4">
    <name type="scientific">Chitinophaga niastensis</name>
    <dbReference type="NCBI Taxonomy" id="536980"/>
    <lineage>
        <taxon>Bacteria</taxon>
        <taxon>Pseudomonadati</taxon>
        <taxon>Bacteroidota</taxon>
        <taxon>Chitinophagia</taxon>
        <taxon>Chitinophagales</taxon>
        <taxon>Chitinophagaceae</taxon>
        <taxon>Chitinophaga</taxon>
    </lineage>
</organism>
<dbReference type="Proteomes" id="UP000240971">
    <property type="component" value="Unassembled WGS sequence"/>
</dbReference>
<name>A0A2P8HCD7_CHINA</name>
<dbReference type="InterPro" id="IPR029058">
    <property type="entry name" value="AB_hydrolase_fold"/>
</dbReference>
<dbReference type="InterPro" id="IPR000073">
    <property type="entry name" value="AB_hydrolase_1"/>
</dbReference>
<gene>
    <name evidence="3" type="ORF">CLV51_107207</name>
</gene>
<keyword evidence="1" id="KW-0378">Hydrolase</keyword>
<feature type="domain" description="AB hydrolase-1" evidence="2">
    <location>
        <begin position="22"/>
        <end position="248"/>
    </location>
</feature>
<evidence type="ECO:0000256" key="1">
    <source>
        <dbReference type="ARBA" id="ARBA00022801"/>
    </source>
</evidence>
<dbReference type="GO" id="GO:0016787">
    <property type="term" value="F:hydrolase activity"/>
    <property type="evidence" value="ECO:0007669"/>
    <property type="project" value="UniProtKB-KW"/>
</dbReference>
<dbReference type="SUPFAM" id="SSF53474">
    <property type="entry name" value="alpha/beta-Hydrolases"/>
    <property type="match status" value="1"/>
</dbReference>
<dbReference type="EMBL" id="PYAW01000007">
    <property type="protein sequence ID" value="PSL43895.1"/>
    <property type="molecule type" value="Genomic_DNA"/>
</dbReference>
<evidence type="ECO:0000313" key="4">
    <source>
        <dbReference type="Proteomes" id="UP000240971"/>
    </source>
</evidence>
<dbReference type="Pfam" id="PF12697">
    <property type="entry name" value="Abhydrolase_6"/>
    <property type="match status" value="1"/>
</dbReference>
<dbReference type="PANTHER" id="PTHR43798">
    <property type="entry name" value="MONOACYLGLYCEROL LIPASE"/>
    <property type="match status" value="1"/>
</dbReference>
<comment type="caution">
    <text evidence="3">The sequence shown here is derived from an EMBL/GenBank/DDBJ whole genome shotgun (WGS) entry which is preliminary data.</text>
</comment>
<dbReference type="PRINTS" id="PR00111">
    <property type="entry name" value="ABHYDROLASE"/>
</dbReference>
<dbReference type="Gene3D" id="3.40.50.1820">
    <property type="entry name" value="alpha/beta hydrolase"/>
    <property type="match status" value="1"/>
</dbReference>
<dbReference type="AlphaFoldDB" id="A0A2P8HCD7"/>
<dbReference type="OrthoDB" id="1224630at2"/>
<evidence type="ECO:0000259" key="2">
    <source>
        <dbReference type="Pfam" id="PF12697"/>
    </source>
</evidence>
<dbReference type="InterPro" id="IPR050266">
    <property type="entry name" value="AB_hydrolase_sf"/>
</dbReference>
<proteinExistence type="predicted"/>